<reference evidence="3 4" key="1">
    <citation type="submission" date="2016-04" db="EMBL/GenBank/DDBJ databases">
        <title>Genome analyses suggest a sexual origin of heterokaryosis in a supposedly ancient asexual fungus.</title>
        <authorList>
            <person name="Ropars J."/>
            <person name="Sedzielewska K."/>
            <person name="Noel J."/>
            <person name="Charron P."/>
            <person name="Farinelli L."/>
            <person name="Marton T."/>
            <person name="Kruger M."/>
            <person name="Pelin A."/>
            <person name="Brachmann A."/>
            <person name="Corradi N."/>
        </authorList>
    </citation>
    <scope>NUCLEOTIDE SEQUENCE [LARGE SCALE GENOMIC DNA]</scope>
    <source>
        <strain evidence="3 4">A5</strain>
    </source>
</reference>
<feature type="transmembrane region" description="Helical" evidence="1">
    <location>
        <begin position="573"/>
        <end position="596"/>
    </location>
</feature>
<dbReference type="Gene3D" id="3.40.50.300">
    <property type="entry name" value="P-loop containing nucleotide triphosphate hydrolases"/>
    <property type="match status" value="1"/>
</dbReference>
<dbReference type="EMBL" id="LLXJ01000450">
    <property type="protein sequence ID" value="PKC09542.1"/>
    <property type="molecule type" value="Genomic_DNA"/>
</dbReference>
<dbReference type="Pfam" id="PF01637">
    <property type="entry name" value="ATPase_2"/>
    <property type="match status" value="1"/>
</dbReference>
<dbReference type="InterPro" id="IPR027417">
    <property type="entry name" value="P-loop_NTPase"/>
</dbReference>
<feature type="transmembrane region" description="Helical" evidence="1">
    <location>
        <begin position="449"/>
        <end position="474"/>
    </location>
</feature>
<dbReference type="VEuPathDB" id="FungiDB:RhiirA1_444321"/>
<dbReference type="VEuPathDB" id="FungiDB:RhiirFUN_012306"/>
<feature type="transmembrane region" description="Helical" evidence="1">
    <location>
        <begin position="6"/>
        <end position="26"/>
    </location>
</feature>
<feature type="transmembrane region" description="Helical" evidence="1">
    <location>
        <begin position="383"/>
        <end position="404"/>
    </location>
</feature>
<evidence type="ECO:0000313" key="4">
    <source>
        <dbReference type="Proteomes" id="UP000232722"/>
    </source>
</evidence>
<feature type="domain" description="AAA+ ATPase" evidence="2">
    <location>
        <begin position="92"/>
        <end position="253"/>
    </location>
</feature>
<dbReference type="Proteomes" id="UP000232722">
    <property type="component" value="Unassembled WGS sequence"/>
</dbReference>
<organism evidence="3 4">
    <name type="scientific">Rhizophagus irregularis</name>
    <dbReference type="NCBI Taxonomy" id="588596"/>
    <lineage>
        <taxon>Eukaryota</taxon>
        <taxon>Fungi</taxon>
        <taxon>Fungi incertae sedis</taxon>
        <taxon>Mucoromycota</taxon>
        <taxon>Glomeromycotina</taxon>
        <taxon>Glomeromycetes</taxon>
        <taxon>Glomerales</taxon>
        <taxon>Glomeraceae</taxon>
        <taxon>Rhizophagus</taxon>
    </lineage>
</organism>
<accession>A0A2N0PRT6</accession>
<sequence length="634" mass="72660">MVIDPILLIINFTVIGAFITTTFTYLTRSICLYLVIDKFLYPYINRTNKRKINERMEIGTRPEMDIPDSKFISRPEIAKYFEKIFQPDEDQSNYHIIYGNKGNGKTTLAKKMANEVGQGVIYVDTPYNIENFEKSFGSIHDFTFKEDSSFLFQLIQKFFDKAGVNKIDKLKRALNAFTKAAKIYKEQYDNPPVIIYDNIDNIDPKILEILQDDAEYNANNGTYIAVFICGGEKFTQILQSSRKSHIFEVEDLNKDESVNFLIQKLKISPEDADKIYGLVGGNIRELKFVAERLKNGELLEDIKENILLEVEKKFDIAKLDLTQEGRSIIGTLLKSKEVGYLEFKKVFGKVEGFNGMNIFTYHHKARSVTFQSRPIELYIKIRICYLIFVAFNLMPNAFILRSIINFSGWAFVQFAIATYIAGIFKAIPKLTFHRQTACKQAKFIPAYQSVLFIYWIFIITVGSLIFVLSCLRGYFQSINERNSFVISQGILLIILSISNIVFNLCLFKYGRLLVALTQESVKLTNGRNEPYNAYLKKLKTINFALMVIVSWSSISFLSWAICSIKVKANFDLPTILSFITNNCYVIMIMAAIIGIIRGQLYPKDINDADMSLSTISNVRWSQSSIVQTNSTIET</sequence>
<evidence type="ECO:0000313" key="3">
    <source>
        <dbReference type="EMBL" id="PKC09542.1"/>
    </source>
</evidence>
<dbReference type="PANTHER" id="PTHR36168:SF1">
    <property type="entry name" value="ORC1-LIKE AAA ATPASE DOMAIN-CONTAINING PROTEIN"/>
    <property type="match status" value="1"/>
</dbReference>
<evidence type="ECO:0000259" key="2">
    <source>
        <dbReference type="SMART" id="SM00382"/>
    </source>
</evidence>
<dbReference type="SUPFAM" id="SSF52540">
    <property type="entry name" value="P-loop containing nucleoside triphosphate hydrolases"/>
    <property type="match status" value="1"/>
</dbReference>
<name>A0A2N0PRT6_9GLOM</name>
<comment type="caution">
    <text evidence="3">The sequence shown here is derived from an EMBL/GenBank/DDBJ whole genome shotgun (WGS) entry which is preliminary data.</text>
</comment>
<dbReference type="VEuPathDB" id="FungiDB:FUN_011009"/>
<reference evidence="3 4" key="2">
    <citation type="submission" date="2017-09" db="EMBL/GenBank/DDBJ databases">
        <title>Extensive intraspecific genome diversity in a model arbuscular mycorrhizal fungus.</title>
        <authorList>
            <person name="Chen E.C."/>
            <person name="Morin E."/>
            <person name="Beaudet D."/>
            <person name="Noel J."/>
            <person name="Ndikumana S."/>
            <person name="Charron P."/>
            <person name="St-Onge C."/>
            <person name="Giorgi J."/>
            <person name="Grigoriev I.V."/>
            <person name="Roux C."/>
            <person name="Martin F.M."/>
            <person name="Corradi N."/>
        </authorList>
    </citation>
    <scope>NUCLEOTIDE SEQUENCE [LARGE SCALE GENOMIC DNA]</scope>
    <source>
        <strain evidence="3 4">A5</strain>
    </source>
</reference>
<dbReference type="PANTHER" id="PTHR36168">
    <property type="entry name" value="CHROMOSOME 1, WHOLE GENOME SHOTGUN SEQUENCE"/>
    <property type="match status" value="1"/>
</dbReference>
<dbReference type="InterPro" id="IPR011579">
    <property type="entry name" value="ATPase_dom"/>
</dbReference>
<dbReference type="GO" id="GO:0005524">
    <property type="term" value="F:ATP binding"/>
    <property type="evidence" value="ECO:0007669"/>
    <property type="project" value="InterPro"/>
</dbReference>
<dbReference type="SMART" id="SM00382">
    <property type="entry name" value="AAA"/>
    <property type="match status" value="1"/>
</dbReference>
<feature type="transmembrane region" description="Helical" evidence="1">
    <location>
        <begin position="486"/>
        <end position="507"/>
    </location>
</feature>
<dbReference type="InterPro" id="IPR003593">
    <property type="entry name" value="AAA+_ATPase"/>
</dbReference>
<protein>
    <recommendedName>
        <fullName evidence="2">AAA+ ATPase domain-containing protein</fullName>
    </recommendedName>
</protein>
<evidence type="ECO:0000256" key="1">
    <source>
        <dbReference type="SAM" id="Phobius"/>
    </source>
</evidence>
<keyword evidence="1" id="KW-0472">Membrane</keyword>
<keyword evidence="1" id="KW-1133">Transmembrane helix</keyword>
<gene>
    <name evidence="3" type="ORF">RhiirA5_499171</name>
</gene>
<feature type="transmembrane region" description="Helical" evidence="1">
    <location>
        <begin position="541"/>
        <end position="561"/>
    </location>
</feature>
<keyword evidence="1" id="KW-0812">Transmembrane</keyword>
<feature type="transmembrane region" description="Helical" evidence="1">
    <location>
        <begin position="410"/>
        <end position="428"/>
    </location>
</feature>
<proteinExistence type="predicted"/>
<dbReference type="AlphaFoldDB" id="A0A2N0PRT6"/>